<evidence type="ECO:0000256" key="1">
    <source>
        <dbReference type="PROSITE-ProRule" id="PRU00117"/>
    </source>
</evidence>
<feature type="domain" description="K Homology" evidence="2">
    <location>
        <begin position="33"/>
        <end position="81"/>
    </location>
</feature>
<reference evidence="3" key="1">
    <citation type="submission" date="2016-11" db="EMBL/GenBank/DDBJ databases">
        <title>The genome of Nicotiana attenuata.</title>
        <authorList>
            <person name="Xu S."/>
            <person name="Brockmoeller T."/>
            <person name="Gaquerel E."/>
            <person name="Navarro A."/>
            <person name="Kuhl H."/>
            <person name="Gase K."/>
            <person name="Ling Z."/>
            <person name="Zhou W."/>
            <person name="Kreitzer C."/>
            <person name="Stanke M."/>
            <person name="Tang H."/>
            <person name="Lyons E."/>
            <person name="Pandey P."/>
            <person name="Pandey S.P."/>
            <person name="Timmermann B."/>
            <person name="Baldwin I.T."/>
        </authorList>
    </citation>
    <scope>NUCLEOTIDE SEQUENCE [LARGE SCALE GENOMIC DNA]</scope>
    <source>
        <strain evidence="3">UT</strain>
    </source>
</reference>
<dbReference type="EMBL" id="MJEQ01000812">
    <property type="protein sequence ID" value="OIT33856.1"/>
    <property type="molecule type" value="Genomic_DNA"/>
</dbReference>
<dbReference type="SMR" id="A0A314KWR9"/>
<sequence length="101" mass="11089">MDVVIRVFKCVSGLEADGNLHGAAFAGVTFCSIRLLVASTQVVNIIRKQGSLIKPIQQTTGASIRVLSDGRMFHGSQVMEISWHIDDALLREWSSCRLCLD</sequence>
<protein>
    <submittedName>
        <fullName evidence="3">Rna-binding kh domain-containing protein pepper</fullName>
    </submittedName>
</protein>
<evidence type="ECO:0000313" key="3">
    <source>
        <dbReference type="EMBL" id="OIT33856.1"/>
    </source>
</evidence>
<gene>
    <name evidence="3" type="primary">PEP_0</name>
    <name evidence="3" type="ORF">A4A49_06029</name>
</gene>
<dbReference type="Pfam" id="PF00013">
    <property type="entry name" value="KH_1"/>
    <property type="match status" value="1"/>
</dbReference>
<dbReference type="InterPro" id="IPR004088">
    <property type="entry name" value="KH_dom_type_1"/>
</dbReference>
<comment type="caution">
    <text evidence="3">The sequence shown here is derived from an EMBL/GenBank/DDBJ whole genome shotgun (WGS) entry which is preliminary data.</text>
</comment>
<dbReference type="GO" id="GO:0003723">
    <property type="term" value="F:RNA binding"/>
    <property type="evidence" value="ECO:0007669"/>
    <property type="project" value="UniProtKB-UniRule"/>
</dbReference>
<proteinExistence type="predicted"/>
<organism evidence="3 4">
    <name type="scientific">Nicotiana attenuata</name>
    <name type="common">Coyote tobacco</name>
    <dbReference type="NCBI Taxonomy" id="49451"/>
    <lineage>
        <taxon>Eukaryota</taxon>
        <taxon>Viridiplantae</taxon>
        <taxon>Streptophyta</taxon>
        <taxon>Embryophyta</taxon>
        <taxon>Tracheophyta</taxon>
        <taxon>Spermatophyta</taxon>
        <taxon>Magnoliopsida</taxon>
        <taxon>eudicotyledons</taxon>
        <taxon>Gunneridae</taxon>
        <taxon>Pentapetalae</taxon>
        <taxon>asterids</taxon>
        <taxon>lamiids</taxon>
        <taxon>Solanales</taxon>
        <taxon>Solanaceae</taxon>
        <taxon>Nicotianoideae</taxon>
        <taxon>Nicotianeae</taxon>
        <taxon>Nicotiana</taxon>
    </lineage>
</organism>
<evidence type="ECO:0000313" key="4">
    <source>
        <dbReference type="Proteomes" id="UP000187609"/>
    </source>
</evidence>
<keyword evidence="4" id="KW-1185">Reference proteome</keyword>
<keyword evidence="1" id="KW-0694">RNA-binding</keyword>
<dbReference type="AlphaFoldDB" id="A0A314KWR9"/>
<dbReference type="SUPFAM" id="SSF54791">
    <property type="entry name" value="Eukaryotic type KH-domain (KH-domain type I)"/>
    <property type="match status" value="1"/>
</dbReference>
<evidence type="ECO:0000259" key="2">
    <source>
        <dbReference type="Pfam" id="PF00013"/>
    </source>
</evidence>
<dbReference type="PROSITE" id="PS50084">
    <property type="entry name" value="KH_TYPE_1"/>
    <property type="match status" value="1"/>
</dbReference>
<accession>A0A314KWR9</accession>
<dbReference type="STRING" id="49451.A0A314KWR9"/>
<dbReference type="Gramene" id="OIT33856">
    <property type="protein sequence ID" value="OIT33856"/>
    <property type="gene ID" value="A4A49_06029"/>
</dbReference>
<dbReference type="Gene3D" id="3.30.1370.10">
    <property type="entry name" value="K Homology domain, type 1"/>
    <property type="match status" value="1"/>
</dbReference>
<dbReference type="InterPro" id="IPR036612">
    <property type="entry name" value="KH_dom_type_1_sf"/>
</dbReference>
<dbReference type="Proteomes" id="UP000187609">
    <property type="component" value="Unassembled WGS sequence"/>
</dbReference>
<name>A0A314KWR9_NICAT</name>